<comment type="caution">
    <text evidence="3">The sequence shown here is derived from an EMBL/GenBank/DDBJ whole genome shotgun (WGS) entry which is preliminary data.</text>
</comment>
<dbReference type="PANTHER" id="PTHR30523">
    <property type="entry name" value="PHOSPHOENOLPYRUVATE CARBOXYLASE"/>
    <property type="match status" value="1"/>
</dbReference>
<dbReference type="GO" id="GO:0008964">
    <property type="term" value="F:phosphoenolpyruvate carboxylase activity"/>
    <property type="evidence" value="ECO:0007669"/>
    <property type="project" value="InterPro"/>
</dbReference>
<dbReference type="GO" id="GO:0006099">
    <property type="term" value="P:tricarboxylic acid cycle"/>
    <property type="evidence" value="ECO:0007669"/>
    <property type="project" value="InterPro"/>
</dbReference>
<name>A0A150WC38_BDEBC</name>
<dbReference type="GO" id="GO:0005829">
    <property type="term" value="C:cytosol"/>
    <property type="evidence" value="ECO:0007669"/>
    <property type="project" value="TreeGrafter"/>
</dbReference>
<gene>
    <name evidence="3" type="ORF">AZI85_11075</name>
</gene>
<evidence type="ECO:0000256" key="2">
    <source>
        <dbReference type="ARBA" id="ARBA00022419"/>
    </source>
</evidence>
<dbReference type="Pfam" id="PF00311">
    <property type="entry name" value="PEPcase"/>
    <property type="match status" value="3"/>
</dbReference>
<protein>
    <recommendedName>
        <fullName evidence="2">Phosphoenolpyruvate carboxylase</fullName>
    </recommendedName>
</protein>
<sequence length="782" mass="90180">MNPEQLPKELTNLVNWSVTELGKVIKSELGEEGFDRIESLRQYVKTEDGGKLPGLLKIKNDLSHLPRQDQYAVAHAFALMLELINSCESAYRTHRLRQETKVVSEEGHSYGHIVHVLTAHPTESRNPDIIYYFKKIQKLLERHLESEQDKDTEELFALLKITWRIPMSKQRKPSVMDEAEYIYSLALHEDVMRVFIEQSSQKLPFYIRSWVGGDKDGHPGVNEKTLLGSLQMARQFLLQWIQDKFSFFMKDLEPLEHTFGKHQSEMEQLLGLAANMRKLLSQLKRIKPGDSKKTKLLQKTLDQLLEDYRRFLGVESSVLFEIKLLLKVFPGLVVPLELREEASLVHEALKVSSRKSAISRMLQLLGKIASENDPRFYVRGFVMSQTESAKDLIAGVQLVEKYLGKARLPVIPLFESAHSLSSCVNIVEEFLKNSTRRKHIENLWSKKFEVMLGYSDSAKENGSFPSRFLIYSAIRELEKVIKAHGLEPVFFHGSGGSVERGGGSIQEQTEWWPHSALNTVKVTVQGEMIYRNYSSSEILRSQLDRLESARDQSQKREDRFESPRARKDLLTLSQFVQHSYQELLKEPAFLQLIETATPYIFLKDLKLGSRPAKRQGSVDIKHLRAIPWVLCWTQTRILFPSWWGVGSFWKNLNEEGKVHFIRAFVESSLFRSYIKLLGFTLEKVELEIFAMYLHSSELPKEVAEQMVQRFTEEYEQCRLAVREITGEESLLWYRPWLETSIALRSPLIHPLNILQLIALKEKDVTLLRETVTGVASGMLTTG</sequence>
<dbReference type="PANTHER" id="PTHR30523:SF6">
    <property type="entry name" value="PHOSPHOENOLPYRUVATE CARBOXYLASE"/>
    <property type="match status" value="1"/>
</dbReference>
<accession>A0A150WC38</accession>
<dbReference type="InterPro" id="IPR021135">
    <property type="entry name" value="PEP_COase"/>
</dbReference>
<reference evidence="3 4" key="1">
    <citation type="submission" date="2016-03" db="EMBL/GenBank/DDBJ databases">
        <authorList>
            <person name="Ploux O."/>
        </authorList>
    </citation>
    <scope>NUCLEOTIDE SEQUENCE [LARGE SCALE GENOMIC DNA]</scope>
    <source>
        <strain evidence="3 4">BER2</strain>
    </source>
</reference>
<dbReference type="SUPFAM" id="SSF51621">
    <property type="entry name" value="Phosphoenolpyruvate/pyruvate domain"/>
    <property type="match status" value="1"/>
</dbReference>
<dbReference type="Proteomes" id="UP000075391">
    <property type="component" value="Unassembled WGS sequence"/>
</dbReference>
<evidence type="ECO:0000313" key="4">
    <source>
        <dbReference type="Proteomes" id="UP000075391"/>
    </source>
</evidence>
<comment type="function">
    <text evidence="1">Forms oxaloacetate, a four-carbon dicarboxylic acid source for the tricarboxylic acid cycle.</text>
</comment>
<dbReference type="InterPro" id="IPR015813">
    <property type="entry name" value="Pyrv/PenolPyrv_kinase-like_dom"/>
</dbReference>
<proteinExistence type="predicted"/>
<evidence type="ECO:0000313" key="3">
    <source>
        <dbReference type="EMBL" id="KYG60547.1"/>
    </source>
</evidence>
<dbReference type="OrthoDB" id="5287273at2"/>
<dbReference type="GO" id="GO:0015977">
    <property type="term" value="P:carbon fixation"/>
    <property type="evidence" value="ECO:0007669"/>
    <property type="project" value="InterPro"/>
</dbReference>
<evidence type="ECO:0000256" key="1">
    <source>
        <dbReference type="ARBA" id="ARBA00003670"/>
    </source>
</evidence>
<dbReference type="AlphaFoldDB" id="A0A150WC38"/>
<dbReference type="RefSeq" id="WP_063244827.1">
    <property type="nucleotide sequence ID" value="NZ_LUKF01000019.1"/>
</dbReference>
<dbReference type="PRINTS" id="PR00150">
    <property type="entry name" value="PEPCARBXLASE"/>
</dbReference>
<organism evidence="3 4">
    <name type="scientific">Bdellovibrio bacteriovorus</name>
    <dbReference type="NCBI Taxonomy" id="959"/>
    <lineage>
        <taxon>Bacteria</taxon>
        <taxon>Pseudomonadati</taxon>
        <taxon>Bdellovibrionota</taxon>
        <taxon>Bdellovibrionia</taxon>
        <taxon>Bdellovibrionales</taxon>
        <taxon>Pseudobdellovibrionaceae</taxon>
        <taxon>Bdellovibrio</taxon>
    </lineage>
</organism>
<dbReference type="EMBL" id="LUKF01000019">
    <property type="protein sequence ID" value="KYG60547.1"/>
    <property type="molecule type" value="Genomic_DNA"/>
</dbReference>